<gene>
    <name evidence="2" type="ORF">L1049_025652</name>
</gene>
<name>A0AAP0NBW1_LIQFO</name>
<organism evidence="2 3">
    <name type="scientific">Liquidambar formosana</name>
    <name type="common">Formosan gum</name>
    <dbReference type="NCBI Taxonomy" id="63359"/>
    <lineage>
        <taxon>Eukaryota</taxon>
        <taxon>Viridiplantae</taxon>
        <taxon>Streptophyta</taxon>
        <taxon>Embryophyta</taxon>
        <taxon>Tracheophyta</taxon>
        <taxon>Spermatophyta</taxon>
        <taxon>Magnoliopsida</taxon>
        <taxon>eudicotyledons</taxon>
        <taxon>Gunneridae</taxon>
        <taxon>Pentapetalae</taxon>
        <taxon>Saxifragales</taxon>
        <taxon>Altingiaceae</taxon>
        <taxon>Liquidambar</taxon>
    </lineage>
</organism>
<protein>
    <submittedName>
        <fullName evidence="2">Uncharacterized protein</fullName>
    </submittedName>
</protein>
<keyword evidence="3" id="KW-1185">Reference proteome</keyword>
<dbReference type="Proteomes" id="UP001415857">
    <property type="component" value="Unassembled WGS sequence"/>
</dbReference>
<accession>A0AAP0NBW1</accession>
<evidence type="ECO:0000313" key="2">
    <source>
        <dbReference type="EMBL" id="KAK9270078.1"/>
    </source>
</evidence>
<comment type="caution">
    <text evidence="2">The sequence shown here is derived from an EMBL/GenBank/DDBJ whole genome shotgun (WGS) entry which is preliminary data.</text>
</comment>
<sequence length="170" mass="18157">MVGDILLQIGLILATLFMFLVMYGIPQKALSKIRFRNRATFQAKRHFVQGAQLLARARSAKTPPSETTSFAQDALAEAEKAISLDPKDAASHILKALVLDLQGYKTSALDSLDAALSPLAVKSLSDQEKGDALLRRAELKVAVSGRGRVDSAVADLVAGVKLSKENAKGV</sequence>
<keyword evidence="1" id="KW-0812">Transmembrane</keyword>
<reference evidence="2 3" key="1">
    <citation type="journal article" date="2024" name="Plant J.">
        <title>Genome sequences and population genomics reveal climatic adaptation and genomic divergence between two closely related sweetgum species.</title>
        <authorList>
            <person name="Xu W.Q."/>
            <person name="Ren C.Q."/>
            <person name="Zhang X.Y."/>
            <person name="Comes H.P."/>
            <person name="Liu X.H."/>
            <person name="Li Y.G."/>
            <person name="Kettle C.J."/>
            <person name="Jalonen R."/>
            <person name="Gaisberger H."/>
            <person name="Ma Y.Z."/>
            <person name="Qiu Y.X."/>
        </authorList>
    </citation>
    <scope>NUCLEOTIDE SEQUENCE [LARGE SCALE GENOMIC DNA]</scope>
    <source>
        <strain evidence="2">Hangzhou</strain>
    </source>
</reference>
<keyword evidence="1" id="KW-1133">Transmembrane helix</keyword>
<dbReference type="Gene3D" id="1.25.40.10">
    <property type="entry name" value="Tetratricopeptide repeat domain"/>
    <property type="match status" value="1"/>
</dbReference>
<evidence type="ECO:0000313" key="3">
    <source>
        <dbReference type="Proteomes" id="UP001415857"/>
    </source>
</evidence>
<keyword evidence="1" id="KW-0472">Membrane</keyword>
<proteinExistence type="predicted"/>
<evidence type="ECO:0000256" key="1">
    <source>
        <dbReference type="SAM" id="Phobius"/>
    </source>
</evidence>
<feature type="transmembrane region" description="Helical" evidence="1">
    <location>
        <begin position="6"/>
        <end position="26"/>
    </location>
</feature>
<dbReference type="AlphaFoldDB" id="A0AAP0NBW1"/>
<dbReference type="InterPro" id="IPR011990">
    <property type="entry name" value="TPR-like_helical_dom_sf"/>
</dbReference>
<dbReference type="SUPFAM" id="SSF48452">
    <property type="entry name" value="TPR-like"/>
    <property type="match status" value="1"/>
</dbReference>
<dbReference type="EMBL" id="JBBPBK010000014">
    <property type="protein sequence ID" value="KAK9270078.1"/>
    <property type="molecule type" value="Genomic_DNA"/>
</dbReference>